<keyword evidence="3" id="KW-1185">Reference proteome</keyword>
<organism evidence="2 3">
    <name type="scientific">Trabulsiella guamensis ATCC 49490</name>
    <dbReference type="NCBI Taxonomy" id="1005994"/>
    <lineage>
        <taxon>Bacteria</taxon>
        <taxon>Pseudomonadati</taxon>
        <taxon>Pseudomonadota</taxon>
        <taxon>Gammaproteobacteria</taxon>
        <taxon>Enterobacterales</taxon>
        <taxon>Enterobacteriaceae</taxon>
        <taxon>Trabulsiella</taxon>
    </lineage>
</organism>
<dbReference type="Proteomes" id="UP000028630">
    <property type="component" value="Unassembled WGS sequence"/>
</dbReference>
<protein>
    <submittedName>
        <fullName evidence="2">Putative membrane protein</fullName>
    </submittedName>
</protein>
<evidence type="ECO:0000256" key="1">
    <source>
        <dbReference type="SAM" id="Phobius"/>
    </source>
</evidence>
<gene>
    <name evidence="2" type="ORF">GTGU_03164</name>
</gene>
<keyword evidence="1" id="KW-1133">Transmembrane helix</keyword>
<dbReference type="RefSeq" id="WP_038158948.1">
    <property type="nucleotide sequence ID" value="NZ_JMTB01000095.1"/>
</dbReference>
<reference evidence="3" key="1">
    <citation type="submission" date="2014-05" db="EMBL/GenBank/DDBJ databases">
        <title>ATOL: Assembling a taxonomically balanced genome-scale reconstruction of the evolutionary history of the Enterobacteriaceae.</title>
        <authorList>
            <person name="Plunkett G. III"/>
            <person name="Neeno-Eckwall E.C."/>
            <person name="Glasner J.D."/>
            <person name="Perna N.T."/>
        </authorList>
    </citation>
    <scope>NUCLEOTIDE SEQUENCE [LARGE SCALE GENOMIC DNA]</scope>
    <source>
        <strain evidence="3">ATCC 49490</strain>
    </source>
</reference>
<keyword evidence="1" id="KW-0472">Membrane</keyword>
<keyword evidence="1" id="KW-0812">Transmembrane</keyword>
<proteinExistence type="predicted"/>
<evidence type="ECO:0000313" key="2">
    <source>
        <dbReference type="EMBL" id="KFC04442.1"/>
    </source>
</evidence>
<feature type="transmembrane region" description="Helical" evidence="1">
    <location>
        <begin position="224"/>
        <end position="244"/>
    </location>
</feature>
<feature type="transmembrane region" description="Helical" evidence="1">
    <location>
        <begin position="199"/>
        <end position="218"/>
    </location>
</feature>
<accession>A0A085A2J7</accession>
<dbReference type="OrthoDB" id="9204728at2"/>
<evidence type="ECO:0000313" key="3">
    <source>
        <dbReference type="Proteomes" id="UP000028630"/>
    </source>
</evidence>
<comment type="caution">
    <text evidence="2">The sequence shown here is derived from an EMBL/GenBank/DDBJ whole genome shotgun (WGS) entry which is preliminary data.</text>
</comment>
<dbReference type="eggNOG" id="ENOG502Z98M">
    <property type="taxonomic scope" value="Bacteria"/>
</dbReference>
<name>A0A085A2J7_9ENTR</name>
<dbReference type="AlphaFoldDB" id="A0A085A2J7"/>
<dbReference type="EMBL" id="JMTB01000095">
    <property type="protein sequence ID" value="KFC04442.1"/>
    <property type="molecule type" value="Genomic_DNA"/>
</dbReference>
<sequence length="293" mass="32730">MEGYNGWVRNNREDILRGNNWPLVHRFEREINALKNKLDSNTQHIMLLSLDEAQGIIDDLLRSKPVSIATTYAGNIKDAASATSNLSKLFSYQQAGKIVFTLKGLGIKATQYAYQGKMYVKITGYPSLRRIVNGTRYRINHPDVLKLGIGSVGFRTGLVSGARFCIWFSACWRLIEIIFRSDHDVAAFLGNVTMDVAKVIVGVFITRFVGSVSAWAVSTFVASAAVPVWGEIVCVVVLGVYVAYKLNEFDNDHVLSTQLIDGIKKGLQERQRIEEWNSRNVSPFANSNLRGSY</sequence>